<evidence type="ECO:0000313" key="2">
    <source>
        <dbReference type="EMBL" id="ULN44706.1"/>
    </source>
</evidence>
<accession>A0ABY3U043</accession>
<gene>
    <name evidence="2" type="ORF">MI149_29880</name>
</gene>
<dbReference type="Proteomes" id="UP001055337">
    <property type="component" value="Plasmid unnamed"/>
</dbReference>
<keyword evidence="2" id="KW-0614">Plasmid</keyword>
<dbReference type="RefSeq" id="WP_240180710.1">
    <property type="nucleotide sequence ID" value="NZ_CP092363.2"/>
</dbReference>
<evidence type="ECO:0000313" key="3">
    <source>
        <dbReference type="Proteomes" id="UP001055337"/>
    </source>
</evidence>
<geneLocation type="plasmid" evidence="2 3">
    <name>unnamed</name>
</geneLocation>
<sequence length="162" mass="18317">MRPKRRAGHVDTPPGVWSRSLTAVAAHGWTAEDLNQLLRDWERTGGHWMPAEPYKPIGLMCAAIGWHERNNSLDDRPAALELAMAQERLRRHQEERRQFRAEMEAARVARREAQSRLGQPAHRAAQQVAAEIAARAARKRVAAAEAERQARAELVARVRGQQ</sequence>
<keyword evidence="1" id="KW-0175">Coiled coil</keyword>
<dbReference type="EMBL" id="CP092363">
    <property type="protein sequence ID" value="ULN44706.1"/>
    <property type="molecule type" value="Genomic_DNA"/>
</dbReference>
<protein>
    <submittedName>
        <fullName evidence="2">Uncharacterized protein</fullName>
    </submittedName>
</protein>
<proteinExistence type="predicted"/>
<evidence type="ECO:0000256" key="1">
    <source>
        <dbReference type="SAM" id="Coils"/>
    </source>
</evidence>
<reference evidence="2" key="1">
    <citation type="submission" date="2022-08" db="EMBL/GenBank/DDBJ databases">
        <title>Whole genome sequencing of non-tuberculosis mycobacteria type-strains.</title>
        <authorList>
            <person name="Igarashi Y."/>
            <person name="Osugi A."/>
            <person name="Mitarai S."/>
        </authorList>
    </citation>
    <scope>NUCLEOTIDE SEQUENCE</scope>
    <source>
        <strain evidence="2">JCM 16369</strain>
    </source>
</reference>
<organism evidence="2 3">
    <name type="scientific">Mycolicibacterium crocinum</name>
    <dbReference type="NCBI Taxonomy" id="388459"/>
    <lineage>
        <taxon>Bacteria</taxon>
        <taxon>Bacillati</taxon>
        <taxon>Actinomycetota</taxon>
        <taxon>Actinomycetes</taxon>
        <taxon>Mycobacteriales</taxon>
        <taxon>Mycobacteriaceae</taxon>
        <taxon>Mycolicibacterium</taxon>
    </lineage>
</organism>
<name>A0ABY3U043_9MYCO</name>
<feature type="coiled-coil region" evidence="1">
    <location>
        <begin position="82"/>
        <end position="116"/>
    </location>
</feature>
<keyword evidence="3" id="KW-1185">Reference proteome</keyword>